<name>A0A152A9C8_TIELA</name>
<dbReference type="Proteomes" id="UP000076078">
    <property type="component" value="Unassembled WGS sequence"/>
</dbReference>
<feature type="signal peptide" evidence="1">
    <location>
        <begin position="1"/>
        <end position="25"/>
    </location>
</feature>
<evidence type="ECO:0000313" key="2">
    <source>
        <dbReference type="EMBL" id="KYR02735.1"/>
    </source>
</evidence>
<gene>
    <name evidence="2" type="ORF">DLAC_00200</name>
</gene>
<comment type="caution">
    <text evidence="2">The sequence shown here is derived from an EMBL/GenBank/DDBJ whole genome shotgun (WGS) entry which is preliminary data.</text>
</comment>
<feature type="chain" id="PRO_5007593791" evidence="1">
    <location>
        <begin position="26"/>
        <end position="1102"/>
    </location>
</feature>
<accession>A0A152A9C8</accession>
<evidence type="ECO:0000256" key="1">
    <source>
        <dbReference type="SAM" id="SignalP"/>
    </source>
</evidence>
<dbReference type="InParanoid" id="A0A152A9C8"/>
<dbReference type="EMBL" id="LODT01000001">
    <property type="protein sequence ID" value="KYR02735.1"/>
    <property type="molecule type" value="Genomic_DNA"/>
</dbReference>
<proteinExistence type="predicted"/>
<evidence type="ECO:0000313" key="3">
    <source>
        <dbReference type="Proteomes" id="UP000076078"/>
    </source>
</evidence>
<reference evidence="2 3" key="1">
    <citation type="submission" date="2015-12" db="EMBL/GenBank/DDBJ databases">
        <title>Dictyostelia acquired genes for synthesis and detection of signals that induce cell-type specialization by lateral gene transfer from prokaryotes.</title>
        <authorList>
            <person name="Gloeckner G."/>
            <person name="Schaap P."/>
        </authorList>
    </citation>
    <scope>NUCLEOTIDE SEQUENCE [LARGE SCALE GENOMIC DNA]</scope>
    <source>
        <strain evidence="2 3">TK</strain>
    </source>
</reference>
<dbReference type="AlphaFoldDB" id="A0A152A9C8"/>
<keyword evidence="1" id="KW-0732">Signal</keyword>
<sequence length="1102" mass="124545">MKLLVFLITIVVVLLLNNARNVVEGGSVSQNGVTLKYVNFSSNSVTWNGPYIPSVTVQLVFDLNETIEMSHGYISFSGSSYNVNFDQNNLIDPNNPLTGYFTVSMCIPIDTINACGIQNQPAIQCTYSIVTISTDGEKTEFSYDQILSQWPGETFVIIQNTKMFEINEFMVNVHPEGPLVSFTIGLEYFGTGIHQIMVTLEATQFIFYQNNFNTNNGYYYLEALVNTELYGYNFAIYSITITDFEGNVLLLNQSQIQQKFGVSSFQIGKKSDTPLVNELFRYYLDPKNPSIAHGNSYVNLKSSVFLNSSSIIVECEASRIISCQTYYINSTYLQVHAEVLPNGPMDPYNSINILGANSYNHTTGFIYNKYVTSQILPIVLTDSISYSVDSIDQLDPFYVEMNITIELNEALLLWINLNLPTKVVIYSDNTNTLVNGNQSVVVVNTNFLLDSTFQSIENYSLIAMDTKYLQTHKSISGLKTTPRSAIKDLRIHLDINYHVFDLSNSSFATIPITVTTYTNYSDNLIGLTFHMNNQFSIQSGPVDFNNVLQSQFISSDGWQTVYQTYLTVFNEYSNFFADGDFTLSYTVSSTNMGSNPSTYFWTASCFTIIRPQPQPTLIVSMNLLNIEGNIVYSNETSQIDVEIETKGEIVNLLEIFQYEYGNYINYKTYQLISQCETIDYDFYTLITSISCRINISNIPSQIMFIYLQATIQGQSVMIPNVQLQESGFPSFIQIIGPEDNGIVPSITQFSTSFNSQTNTISIQYEIEKCNFIPVNTTVQFIIYSRLSPNLFTVEQYSLSGSFDINLCEYKQFDYTYERLGIYISIPNTLNNFYQFPYVLLVEMDPNQQNFTTNMNACDFASPRLVDAGIIDLQVYYDCTQNDNNITIYYDITDNLSGFQTLNGYIRLTGMFSGSLGFYFQPFTLGTQDLISGNLRNGRYILNFVLPQHTNGTYQFGIYSLVDQAGNERNLTYQNLQLVSSTPTQVNAISKGLPYIPFIKNVELTQSTNTLYITTSNGVSGVYITPIGPDIEPIVVADQLSPIEYSIENFNPTNVDSGIYYFGICLNTQYLTTLCSTSLELQFDGYPYYFEILNFGNYNNATN</sequence>
<protein>
    <submittedName>
        <fullName evidence="2">Uncharacterized protein</fullName>
    </submittedName>
</protein>
<organism evidence="2 3">
    <name type="scientific">Tieghemostelium lacteum</name>
    <name type="common">Slime mold</name>
    <name type="synonym">Dictyostelium lacteum</name>
    <dbReference type="NCBI Taxonomy" id="361077"/>
    <lineage>
        <taxon>Eukaryota</taxon>
        <taxon>Amoebozoa</taxon>
        <taxon>Evosea</taxon>
        <taxon>Eumycetozoa</taxon>
        <taxon>Dictyostelia</taxon>
        <taxon>Dictyosteliales</taxon>
        <taxon>Raperosteliaceae</taxon>
        <taxon>Tieghemostelium</taxon>
    </lineage>
</organism>
<keyword evidence="3" id="KW-1185">Reference proteome</keyword>